<proteinExistence type="predicted"/>
<feature type="domain" description="Methyltransferase type 11" evidence="1">
    <location>
        <begin position="178"/>
        <end position="227"/>
    </location>
</feature>
<accession>A0A6M4GYT2</accession>
<name>A0A6M4GYT2_9PROT</name>
<dbReference type="Pfam" id="PF08241">
    <property type="entry name" value="Methyltransf_11"/>
    <property type="match status" value="1"/>
</dbReference>
<dbReference type="GO" id="GO:0008757">
    <property type="term" value="F:S-adenosylmethionine-dependent methyltransferase activity"/>
    <property type="evidence" value="ECO:0007669"/>
    <property type="project" value="InterPro"/>
</dbReference>
<protein>
    <recommendedName>
        <fullName evidence="1">Methyltransferase type 11 domain-containing protein</fullName>
    </recommendedName>
</protein>
<dbReference type="InterPro" id="IPR013216">
    <property type="entry name" value="Methyltransf_11"/>
</dbReference>
<dbReference type="InterPro" id="IPR029063">
    <property type="entry name" value="SAM-dependent_MTases_sf"/>
</dbReference>
<keyword evidence="3" id="KW-1185">Reference proteome</keyword>
<evidence type="ECO:0000313" key="2">
    <source>
        <dbReference type="EMBL" id="QJR11573.1"/>
    </source>
</evidence>
<dbReference type="Proteomes" id="UP000501534">
    <property type="component" value="Chromosome"/>
</dbReference>
<organism evidence="2 3">
    <name type="scientific">Usitatibacter rugosus</name>
    <dbReference type="NCBI Taxonomy" id="2732067"/>
    <lineage>
        <taxon>Bacteria</taxon>
        <taxon>Pseudomonadati</taxon>
        <taxon>Pseudomonadota</taxon>
        <taxon>Betaproteobacteria</taxon>
        <taxon>Nitrosomonadales</taxon>
        <taxon>Usitatibacteraceae</taxon>
        <taxon>Usitatibacter</taxon>
    </lineage>
</organism>
<sequence length="315" mass="34910">MSRLPPALGFLRKWRHRLGGALAGAPVEAPPRLAVHRIENLAAYRDHIARMGQDAWVQELALADANPDKPFKVEGRCWVDDATVGFAVDYLYAEDLGTRRIPNWRERLVCPLCQMNSRQRACVHLATEYLRLGPDSRIYITEQVTPSYAALRARHPGIVGSEFLGPGIAPGSVNEAGLRHEDVTQLSFPDATFDAILSFDVFEHVPGIRKAFAECCRVLKPGGTLLFSIPFMQDSPVTRTRARFDAAGQLVHDHPPTYHGDPVNPAEGVLCFHDFGWDILDHAREAGFADATALVYRDPAYGYLGGWPILFAATR</sequence>
<dbReference type="EMBL" id="CP053069">
    <property type="protein sequence ID" value="QJR11573.1"/>
    <property type="molecule type" value="Genomic_DNA"/>
</dbReference>
<dbReference type="AlphaFoldDB" id="A0A6M4GYT2"/>
<gene>
    <name evidence="2" type="ORF">DSM104443_02652</name>
</gene>
<dbReference type="CDD" id="cd02440">
    <property type="entry name" value="AdoMet_MTases"/>
    <property type="match status" value="1"/>
</dbReference>
<evidence type="ECO:0000313" key="3">
    <source>
        <dbReference type="Proteomes" id="UP000501534"/>
    </source>
</evidence>
<evidence type="ECO:0000259" key="1">
    <source>
        <dbReference type="Pfam" id="PF08241"/>
    </source>
</evidence>
<dbReference type="SUPFAM" id="SSF53335">
    <property type="entry name" value="S-adenosyl-L-methionine-dependent methyltransferases"/>
    <property type="match status" value="1"/>
</dbReference>
<dbReference type="RefSeq" id="WP_171093031.1">
    <property type="nucleotide sequence ID" value="NZ_CP053069.1"/>
</dbReference>
<dbReference type="KEGG" id="uru:DSM104443_02652"/>
<dbReference type="Gene3D" id="3.40.50.150">
    <property type="entry name" value="Vaccinia Virus protein VP39"/>
    <property type="match status" value="1"/>
</dbReference>
<reference evidence="2 3" key="1">
    <citation type="submission" date="2020-04" db="EMBL/GenBank/DDBJ databases">
        <title>Usitatibacter rugosus gen. nov., sp. nov. and Usitatibacter palustris sp. nov., novel members of Usitatibacteraceae fam. nov. within the order Nitrosomonadales isolated from soil.</title>
        <authorList>
            <person name="Huber K.J."/>
            <person name="Neumann-Schaal M."/>
            <person name="Geppert A."/>
            <person name="Luckner M."/>
            <person name="Wanner G."/>
            <person name="Overmann J."/>
        </authorList>
    </citation>
    <scope>NUCLEOTIDE SEQUENCE [LARGE SCALE GENOMIC DNA]</scope>
    <source>
        <strain evidence="2 3">0125_3</strain>
    </source>
</reference>